<evidence type="ECO:0000256" key="2">
    <source>
        <dbReference type="SAM" id="Phobius"/>
    </source>
</evidence>
<dbReference type="Proteomes" id="UP000198832">
    <property type="component" value="Unassembled WGS sequence"/>
</dbReference>
<feature type="compositionally biased region" description="Pro residues" evidence="1">
    <location>
        <begin position="287"/>
        <end position="297"/>
    </location>
</feature>
<feature type="transmembrane region" description="Helical" evidence="2">
    <location>
        <begin position="328"/>
        <end position="351"/>
    </location>
</feature>
<dbReference type="Gene3D" id="3.60.40.10">
    <property type="entry name" value="PPM-type phosphatase domain"/>
    <property type="match status" value="1"/>
</dbReference>
<dbReference type="STRING" id="574651.SAMN04487968_106227"/>
<dbReference type="AlphaFoldDB" id="A0A1I1JA59"/>
<evidence type="ECO:0000256" key="1">
    <source>
        <dbReference type="SAM" id="MobiDB-lite"/>
    </source>
</evidence>
<feature type="domain" description="PPM-type phosphatase" evidence="3">
    <location>
        <begin position="14"/>
        <end position="242"/>
    </location>
</feature>
<accession>A0A1I1JA59</accession>
<feature type="region of interest" description="Disordered" evidence="1">
    <location>
        <begin position="1"/>
        <end position="27"/>
    </location>
</feature>
<evidence type="ECO:0000313" key="5">
    <source>
        <dbReference type="Proteomes" id="UP000198832"/>
    </source>
</evidence>
<keyword evidence="2" id="KW-1133">Transmembrane helix</keyword>
<dbReference type="Pfam" id="PF13672">
    <property type="entry name" value="PP2C_2"/>
    <property type="match status" value="1"/>
</dbReference>
<name>A0A1I1JA59_9ACTN</name>
<dbReference type="RefSeq" id="WP_139230077.1">
    <property type="nucleotide sequence ID" value="NZ_FOLB01000006.1"/>
</dbReference>
<evidence type="ECO:0000313" key="4">
    <source>
        <dbReference type="EMBL" id="SFC44872.1"/>
    </source>
</evidence>
<proteinExistence type="predicted"/>
<gene>
    <name evidence="4" type="ORF">SAMN04487968_106227</name>
</gene>
<protein>
    <submittedName>
        <fullName evidence="4">Serine/threonine protein phosphatase PrpC</fullName>
    </submittedName>
</protein>
<dbReference type="OrthoDB" id="4051696at2"/>
<dbReference type="EMBL" id="FOLB01000006">
    <property type="protein sequence ID" value="SFC44872.1"/>
    <property type="molecule type" value="Genomic_DNA"/>
</dbReference>
<feature type="region of interest" description="Disordered" evidence="1">
    <location>
        <begin position="282"/>
        <end position="318"/>
    </location>
</feature>
<organism evidence="4 5">
    <name type="scientific">Nocardioides terrae</name>
    <dbReference type="NCBI Taxonomy" id="574651"/>
    <lineage>
        <taxon>Bacteria</taxon>
        <taxon>Bacillati</taxon>
        <taxon>Actinomycetota</taxon>
        <taxon>Actinomycetes</taxon>
        <taxon>Propionibacteriales</taxon>
        <taxon>Nocardioidaceae</taxon>
        <taxon>Nocardioides</taxon>
    </lineage>
</organism>
<sequence>MTAAGWRAASASERGSSHRDGTPNQDAVGFTRAVDADGDEVWLAAVSDGHGGRRYVRSDIGARLAVRCALDVLCEVVPDPSWLTVGAMDGLLRDAMPRVVDAWRLAVLADLAERPFTDLEAERAGADALDTEPLLAYGATLIAAVIGSAAIAVAQIGDGDVLVRASGFAMRPVPGDDRLVAGETTSLCLESAVSDFRFATLPASAEPDLVLLASDGYGNSFASTDWWHGLVDDLALFVDENGFDSFNGHFSSWLSESAAIGGDDVSSVVLVREPLLVGPAGRAVSPAPAPVSRPYVPPSQDFASPPRRTLLDDDPPLAPVRRRAPTRLWLAAAAVAAMIVVAGAVVGAALLRDDGEGGPVSPATTSSVPTPAASQEPAPAAPTTRNPGDRHLSPPSGPGTKVVPDKKHPTKKQRR</sequence>
<feature type="region of interest" description="Disordered" evidence="1">
    <location>
        <begin position="355"/>
        <end position="415"/>
    </location>
</feature>
<dbReference type="SUPFAM" id="SSF81606">
    <property type="entry name" value="PP2C-like"/>
    <property type="match status" value="1"/>
</dbReference>
<keyword evidence="5" id="KW-1185">Reference proteome</keyword>
<evidence type="ECO:0000259" key="3">
    <source>
        <dbReference type="Pfam" id="PF13672"/>
    </source>
</evidence>
<feature type="compositionally biased region" description="Low complexity" evidence="1">
    <location>
        <begin position="369"/>
        <end position="384"/>
    </location>
</feature>
<dbReference type="InterPro" id="IPR001932">
    <property type="entry name" value="PPM-type_phosphatase-like_dom"/>
</dbReference>
<keyword evidence="2" id="KW-0472">Membrane</keyword>
<dbReference type="InterPro" id="IPR036457">
    <property type="entry name" value="PPM-type-like_dom_sf"/>
</dbReference>
<keyword evidence="2" id="KW-0812">Transmembrane</keyword>
<reference evidence="4 5" key="1">
    <citation type="submission" date="2016-10" db="EMBL/GenBank/DDBJ databases">
        <authorList>
            <person name="de Groot N.N."/>
        </authorList>
    </citation>
    <scope>NUCLEOTIDE SEQUENCE [LARGE SCALE GENOMIC DNA]</scope>
    <source>
        <strain evidence="4 5">CGMCC 1.7056</strain>
    </source>
</reference>